<feature type="transmembrane region" description="Helical" evidence="2">
    <location>
        <begin position="307"/>
        <end position="326"/>
    </location>
</feature>
<feature type="region of interest" description="Disordered" evidence="1">
    <location>
        <begin position="1"/>
        <end position="66"/>
    </location>
</feature>
<evidence type="ECO:0000313" key="5">
    <source>
        <dbReference type="Proteomes" id="UP000242263"/>
    </source>
</evidence>
<feature type="domain" description="CAAX prenyl protease 2/Lysostaphin resistance protein A-like" evidence="3">
    <location>
        <begin position="340"/>
        <end position="430"/>
    </location>
</feature>
<feature type="compositionally biased region" description="Polar residues" evidence="1">
    <location>
        <begin position="21"/>
        <end position="38"/>
    </location>
</feature>
<feature type="transmembrane region" description="Helical" evidence="2">
    <location>
        <begin position="453"/>
        <end position="474"/>
    </location>
</feature>
<evidence type="ECO:0000256" key="2">
    <source>
        <dbReference type="SAM" id="Phobius"/>
    </source>
</evidence>
<feature type="transmembrane region" description="Helical" evidence="2">
    <location>
        <begin position="260"/>
        <end position="279"/>
    </location>
</feature>
<reference evidence="4 5" key="1">
    <citation type="submission" date="2017-12" db="EMBL/GenBank/DDBJ databases">
        <title>Phylogenetic diversity of female urinary microbiome.</title>
        <authorList>
            <person name="Thomas-White K."/>
            <person name="Wolfe A.J."/>
        </authorList>
    </citation>
    <scope>NUCLEOTIDE SEQUENCE [LARGE SCALE GENOMIC DNA]</scope>
    <source>
        <strain evidence="4 5">UMB0064</strain>
    </source>
</reference>
<dbReference type="GO" id="GO:0004175">
    <property type="term" value="F:endopeptidase activity"/>
    <property type="evidence" value="ECO:0007669"/>
    <property type="project" value="UniProtKB-ARBA"/>
</dbReference>
<evidence type="ECO:0000313" key="4">
    <source>
        <dbReference type="EMBL" id="PKZ14911.1"/>
    </source>
</evidence>
<name>A0A2I1M460_9BIFI</name>
<dbReference type="InterPro" id="IPR003675">
    <property type="entry name" value="Rce1/LyrA-like_dom"/>
</dbReference>
<keyword evidence="2" id="KW-0812">Transmembrane</keyword>
<feature type="transmembrane region" description="Helical" evidence="2">
    <location>
        <begin position="422"/>
        <end position="441"/>
    </location>
</feature>
<keyword evidence="2" id="KW-0472">Membrane</keyword>
<keyword evidence="2" id="KW-1133">Transmembrane helix</keyword>
<dbReference type="EMBL" id="PKGU01000003">
    <property type="protein sequence ID" value="PKZ14911.1"/>
    <property type="molecule type" value="Genomic_DNA"/>
</dbReference>
<dbReference type="GO" id="GO:0080120">
    <property type="term" value="P:CAAX-box protein maturation"/>
    <property type="evidence" value="ECO:0007669"/>
    <property type="project" value="UniProtKB-ARBA"/>
</dbReference>
<feature type="transmembrane region" description="Helical" evidence="2">
    <location>
        <begin position="338"/>
        <end position="358"/>
    </location>
</feature>
<feature type="transmembrane region" description="Helical" evidence="2">
    <location>
        <begin position="370"/>
        <end position="389"/>
    </location>
</feature>
<feature type="transmembrane region" description="Helical" evidence="2">
    <location>
        <begin position="209"/>
        <end position="240"/>
    </location>
</feature>
<evidence type="ECO:0000259" key="3">
    <source>
        <dbReference type="Pfam" id="PF02517"/>
    </source>
</evidence>
<dbReference type="Pfam" id="PF02517">
    <property type="entry name" value="Rce1-like"/>
    <property type="match status" value="1"/>
</dbReference>
<dbReference type="Proteomes" id="UP000242263">
    <property type="component" value="Unassembled WGS sequence"/>
</dbReference>
<evidence type="ECO:0000256" key="1">
    <source>
        <dbReference type="SAM" id="MobiDB-lite"/>
    </source>
</evidence>
<proteinExistence type="predicted"/>
<dbReference type="AlphaFoldDB" id="A0A2I1M460"/>
<sequence length="542" mass="59539">MTEPIQPADLNRASAERGTGAENSMTSAENSGSENNTYVAPLPAPNSLVAEPANAQTGAYSPNAMHPIKPAKVKRAPRHAPSPYEPAPSPLYNAAYPAAFAYSATPSAPYASQSNPDLRAPRNSAYPAYSIHSAPLTSGPMAAVPTKAKKINIRPALSYTAPRVPEPVQTTYTRPWELIRRDDWYKGHGYAATLRDTFRNPWWKPVATTFIFVLFYLLVSLALYVVAGLAAFGQLSIYTYQQYMGLSPENFLANPASPTVILLTFGGVAIMLPALWWTIHTLKSQSFGSLSSVYGHLRWSAMFKSTAVSFIFFALLNLASIIVAIASGEKVTPHAPSIVSLLLIITVIPIQCATEEYVFRGLLLQAMGRWLPRITHVLVPIIPALIFTAMHDYDLIGLTTIFSLGIITGYLAMYLGGLEAGIGMHIANNVSIMLFAAFGFADGGDSDSATSPIFASIDIAVQITIAVIIVYLAVKRGWFDAPGRDYAREFYDGMMQSVTSWKQRRSMRKQMKRYYQQQRQQQMYFAYPQQPSAPVPPQPPYR</sequence>
<gene>
    <name evidence="4" type="ORF">CYJ32_05230</name>
</gene>
<accession>A0A2I1M460</accession>
<protein>
    <recommendedName>
        <fullName evidence="3">CAAX prenyl protease 2/Lysostaphin resistance protein A-like domain-containing protein</fullName>
    </recommendedName>
</protein>
<comment type="caution">
    <text evidence="4">The sequence shown here is derived from an EMBL/GenBank/DDBJ whole genome shotgun (WGS) entry which is preliminary data.</text>
</comment>
<organism evidence="4 5">
    <name type="scientific">Alloscardovia omnicolens</name>
    <dbReference type="NCBI Taxonomy" id="419015"/>
    <lineage>
        <taxon>Bacteria</taxon>
        <taxon>Bacillati</taxon>
        <taxon>Actinomycetota</taxon>
        <taxon>Actinomycetes</taxon>
        <taxon>Bifidobacteriales</taxon>
        <taxon>Bifidobacteriaceae</taxon>
        <taxon>Alloscardovia</taxon>
    </lineage>
</organism>
<dbReference type="RefSeq" id="WP_101541427.1">
    <property type="nucleotide sequence ID" value="NZ_JASOHD010000003.1"/>
</dbReference>
<feature type="transmembrane region" description="Helical" evidence="2">
    <location>
        <begin position="395"/>
        <end position="415"/>
    </location>
</feature>